<proteinExistence type="predicted"/>
<dbReference type="SUPFAM" id="SSF47413">
    <property type="entry name" value="lambda repressor-like DNA-binding domains"/>
    <property type="match status" value="1"/>
</dbReference>
<protein>
    <recommendedName>
        <fullName evidence="3">HTH cro/C1-type domain-containing protein</fullName>
    </recommendedName>
</protein>
<dbReference type="GO" id="GO:0003677">
    <property type="term" value="F:DNA binding"/>
    <property type="evidence" value="ECO:0007669"/>
    <property type="project" value="InterPro"/>
</dbReference>
<gene>
    <name evidence="1" type="ORF">NCTC10815_01409</name>
</gene>
<evidence type="ECO:0000313" key="2">
    <source>
        <dbReference type="Proteomes" id="UP000254879"/>
    </source>
</evidence>
<dbReference type="EMBL" id="UGPG01000001">
    <property type="protein sequence ID" value="STY44090.1"/>
    <property type="molecule type" value="Genomic_DNA"/>
</dbReference>
<dbReference type="OrthoDB" id="2361132at2"/>
<dbReference type="InterPro" id="IPR010982">
    <property type="entry name" value="Lambda_DNA-bd_dom_sf"/>
</dbReference>
<reference evidence="1 2" key="1">
    <citation type="submission" date="2018-06" db="EMBL/GenBank/DDBJ databases">
        <authorList>
            <consortium name="Pathogen Informatics"/>
            <person name="Doyle S."/>
        </authorList>
    </citation>
    <scope>NUCLEOTIDE SEQUENCE [LARGE SCALE GENOMIC DNA]</scope>
    <source>
        <strain evidence="2">NCTC 10815</strain>
    </source>
</reference>
<accession>A0A378MCK4</accession>
<dbReference type="RefSeq" id="WP_040486351.1">
    <property type="nucleotide sequence ID" value="NZ_CABKNG010000001.1"/>
</dbReference>
<dbReference type="Proteomes" id="UP000254879">
    <property type="component" value="Unassembled WGS sequence"/>
</dbReference>
<dbReference type="AlphaFoldDB" id="A0A378MCK4"/>
<organism evidence="1 2">
    <name type="scientific">Listeria grayi</name>
    <name type="common">Listeria murrayi</name>
    <dbReference type="NCBI Taxonomy" id="1641"/>
    <lineage>
        <taxon>Bacteria</taxon>
        <taxon>Bacillati</taxon>
        <taxon>Bacillota</taxon>
        <taxon>Bacilli</taxon>
        <taxon>Bacillales</taxon>
        <taxon>Listeriaceae</taxon>
        <taxon>Listeria</taxon>
    </lineage>
</organism>
<sequence length="112" mass="12874">MEDKEKERIAANIAIYMKWNGYTERTFAQATKLSQATLKAITTNKTMKPVKFKKYVEKISANLGLDNEYFTREQAEITAAPIQYSDENKLHLGDEKLSAISLLLKISEIHYK</sequence>
<evidence type="ECO:0008006" key="3">
    <source>
        <dbReference type="Google" id="ProtNLM"/>
    </source>
</evidence>
<name>A0A378MCK4_LISGR</name>
<evidence type="ECO:0000313" key="1">
    <source>
        <dbReference type="EMBL" id="STY44090.1"/>
    </source>
</evidence>